<dbReference type="STRING" id="659018.ABB34_07690"/>
<dbReference type="PRINTS" id="PR00080">
    <property type="entry name" value="SDRFAMILY"/>
</dbReference>
<dbReference type="PANTHER" id="PTHR43639">
    <property type="entry name" value="OXIDOREDUCTASE, SHORT-CHAIN DEHYDROGENASE/REDUCTASE FAMILY (AFU_ORTHOLOGUE AFUA_5G02870)"/>
    <property type="match status" value="1"/>
</dbReference>
<evidence type="ECO:0000313" key="4">
    <source>
        <dbReference type="Proteomes" id="UP000050940"/>
    </source>
</evidence>
<reference evidence="3 4" key="1">
    <citation type="submission" date="2015-05" db="EMBL/GenBank/DDBJ databases">
        <title>Genome sequencing and analysis of members of genus Stenotrophomonas.</title>
        <authorList>
            <person name="Patil P.P."/>
            <person name="Midha S."/>
            <person name="Patil P.B."/>
        </authorList>
    </citation>
    <scope>NUCLEOTIDE SEQUENCE [LARGE SCALE GENOMIC DNA]</scope>
    <source>
        <strain evidence="3 4">JCM 16244</strain>
    </source>
</reference>
<comment type="caution">
    <text evidence="3">The sequence shown here is derived from an EMBL/GenBank/DDBJ whole genome shotgun (WGS) entry which is preliminary data.</text>
</comment>
<evidence type="ECO:0000256" key="1">
    <source>
        <dbReference type="ARBA" id="ARBA00006484"/>
    </source>
</evidence>
<dbReference type="EMBL" id="LDJP01000042">
    <property type="protein sequence ID" value="KRG85709.1"/>
    <property type="molecule type" value="Genomic_DNA"/>
</dbReference>
<dbReference type="RefSeq" id="WP_057640680.1">
    <property type="nucleotide sequence ID" value="NZ_LDJP01000042.1"/>
</dbReference>
<dbReference type="AlphaFoldDB" id="A0A0R0DU89"/>
<dbReference type="InterPro" id="IPR002347">
    <property type="entry name" value="SDR_fam"/>
</dbReference>
<proteinExistence type="inferred from homology"/>
<evidence type="ECO:0000256" key="2">
    <source>
        <dbReference type="ARBA" id="ARBA00023002"/>
    </source>
</evidence>
<dbReference type="Proteomes" id="UP000050940">
    <property type="component" value="Unassembled WGS sequence"/>
</dbReference>
<accession>A0A0R0DU89</accession>
<sequence>MTDPQRVALVTGSARRIGAAIARHLHAHGYRLALHAHHSGEELQALAFDLESERPGSVLAVQADLREPQALPDLVEQVVAHFGQLDALVNNASNFFPTPFGQVTAAQWDELFAVNARAPFFLAQAAAPYLRSQRGAIVNLTDVHATRPLREHPAYSAAKAALEMTTRTLALELAPHVRVNAVAPGAILWPEQGKSEPDKRRLMERTPLARTGTPHEIAAAVRWLLDDAGYVTGQTLWLDGGRMLT</sequence>
<dbReference type="InterPro" id="IPR036291">
    <property type="entry name" value="NAD(P)-bd_dom_sf"/>
</dbReference>
<dbReference type="Pfam" id="PF13561">
    <property type="entry name" value="adh_short_C2"/>
    <property type="match status" value="1"/>
</dbReference>
<dbReference type="SUPFAM" id="SSF51735">
    <property type="entry name" value="NAD(P)-binding Rossmann-fold domains"/>
    <property type="match status" value="1"/>
</dbReference>
<keyword evidence="2" id="KW-0560">Oxidoreductase</keyword>
<dbReference type="GO" id="GO:0016491">
    <property type="term" value="F:oxidoreductase activity"/>
    <property type="evidence" value="ECO:0007669"/>
    <property type="project" value="UniProtKB-KW"/>
</dbReference>
<organism evidence="3 4">
    <name type="scientific">Stenotrophomonas daejeonensis</name>
    <dbReference type="NCBI Taxonomy" id="659018"/>
    <lineage>
        <taxon>Bacteria</taxon>
        <taxon>Pseudomonadati</taxon>
        <taxon>Pseudomonadota</taxon>
        <taxon>Gammaproteobacteria</taxon>
        <taxon>Lysobacterales</taxon>
        <taxon>Lysobacteraceae</taxon>
        <taxon>Stenotrophomonas</taxon>
    </lineage>
</organism>
<dbReference type="PRINTS" id="PR00081">
    <property type="entry name" value="GDHRDH"/>
</dbReference>
<gene>
    <name evidence="3" type="ORF">ABB34_07690</name>
</gene>
<dbReference type="OrthoDB" id="9793499at2"/>
<keyword evidence="4" id="KW-1185">Reference proteome</keyword>
<dbReference type="PANTHER" id="PTHR43639:SF1">
    <property type="entry name" value="SHORT-CHAIN DEHYDROGENASE_REDUCTASE FAMILY PROTEIN"/>
    <property type="match status" value="1"/>
</dbReference>
<dbReference type="Gene3D" id="3.40.50.720">
    <property type="entry name" value="NAD(P)-binding Rossmann-like Domain"/>
    <property type="match status" value="1"/>
</dbReference>
<dbReference type="FunFam" id="3.40.50.720:FF:000084">
    <property type="entry name" value="Short-chain dehydrogenase reductase"/>
    <property type="match status" value="1"/>
</dbReference>
<dbReference type="NCBIfam" id="NF006598">
    <property type="entry name" value="PRK09135.1"/>
    <property type="match status" value="1"/>
</dbReference>
<comment type="similarity">
    <text evidence="1">Belongs to the short-chain dehydrogenases/reductases (SDR) family.</text>
</comment>
<protein>
    <submittedName>
        <fullName evidence="3">Pteridine reductase</fullName>
    </submittedName>
</protein>
<name>A0A0R0DU89_9GAMM</name>
<dbReference type="PATRIC" id="fig|659018.3.peg.1476"/>
<evidence type="ECO:0000313" key="3">
    <source>
        <dbReference type="EMBL" id="KRG85709.1"/>
    </source>
</evidence>